<dbReference type="InterPro" id="IPR032820">
    <property type="entry name" value="ATPase_put"/>
</dbReference>
<protein>
    <submittedName>
        <fullName evidence="2">ATP synthase protein I-like membrane protein</fullName>
    </submittedName>
</protein>
<feature type="transmembrane region" description="Helical" evidence="1">
    <location>
        <begin position="42"/>
        <end position="62"/>
    </location>
</feature>
<dbReference type="RefSeq" id="WP_107916966.1">
    <property type="nucleotide sequence ID" value="NZ_CABPVQ010000001.1"/>
</dbReference>
<evidence type="ECO:0000256" key="1">
    <source>
        <dbReference type="SAM" id="Phobius"/>
    </source>
</evidence>
<keyword evidence="1" id="KW-0812">Transmembrane</keyword>
<dbReference type="AlphaFoldDB" id="A0A2R4P1A3"/>
<proteinExistence type="predicted"/>
<sequence>MAKFKIKDIVAGAEQLSLGISMVVAVVIGTGLGYLVKKVTNFTPALWIGLAFGIAAAILNVYKAYKAQVKSLDELKDEARYKGYKKDDDDEDD</sequence>
<dbReference type="Pfam" id="PF09527">
    <property type="entry name" value="ATPase_gene1"/>
    <property type="match status" value="1"/>
</dbReference>
<reference evidence="2 3" key="1">
    <citation type="journal article" date="2018" name="Emerg. Microbes Infect.">
        <title>Genomic analysis of oral Campylobacter concisus strains identified a potential bacterial molecular marker associated with active Crohn's disease.</title>
        <authorList>
            <person name="Liu F."/>
            <person name="Ma R."/>
            <person name="Tay C.Y.A."/>
            <person name="Octavia S."/>
            <person name="Lan R."/>
            <person name="Chung H.K.L."/>
            <person name="Riordan S.M."/>
            <person name="Grimm M.C."/>
            <person name="Leong R.W."/>
            <person name="Tanaka M.M."/>
            <person name="Connor S."/>
            <person name="Zhang L."/>
        </authorList>
    </citation>
    <scope>NUCLEOTIDE SEQUENCE [LARGE SCALE GENOMIC DNA]</scope>
    <source>
        <strain evidence="2 3">P2CDO4</strain>
    </source>
</reference>
<dbReference type="EMBL" id="CP021642">
    <property type="protein sequence ID" value="AVX44450.1"/>
    <property type="molecule type" value="Genomic_DNA"/>
</dbReference>
<evidence type="ECO:0000313" key="3">
    <source>
        <dbReference type="Proteomes" id="UP000241854"/>
    </source>
</evidence>
<accession>A0A2R4P1A3</accession>
<keyword evidence="1" id="KW-1133">Transmembrane helix</keyword>
<dbReference type="Proteomes" id="UP000241854">
    <property type="component" value="Chromosome"/>
</dbReference>
<keyword evidence="1" id="KW-0472">Membrane</keyword>
<name>A0A2R4P1A3_9BACT</name>
<evidence type="ECO:0000313" key="2">
    <source>
        <dbReference type="EMBL" id="AVX44450.1"/>
    </source>
</evidence>
<gene>
    <name evidence="2" type="ORF">CCS77_1389</name>
</gene>
<organism evidence="2 3">
    <name type="scientific">Campylobacter concisus</name>
    <dbReference type="NCBI Taxonomy" id="199"/>
    <lineage>
        <taxon>Bacteria</taxon>
        <taxon>Pseudomonadati</taxon>
        <taxon>Campylobacterota</taxon>
        <taxon>Epsilonproteobacteria</taxon>
        <taxon>Campylobacterales</taxon>
        <taxon>Campylobacteraceae</taxon>
        <taxon>Campylobacter</taxon>
    </lineage>
</organism>
<feature type="transmembrane region" description="Helical" evidence="1">
    <location>
        <begin position="16"/>
        <end position="36"/>
    </location>
</feature>